<feature type="region of interest" description="Disordered" evidence="1">
    <location>
        <begin position="1"/>
        <end position="20"/>
    </location>
</feature>
<accession>A0AAD1SKR0</accession>
<feature type="non-terminal residue" evidence="2">
    <location>
        <position position="102"/>
    </location>
</feature>
<evidence type="ECO:0000313" key="3">
    <source>
        <dbReference type="Proteomes" id="UP001295444"/>
    </source>
</evidence>
<organism evidence="2 3">
    <name type="scientific">Pelobates cultripes</name>
    <name type="common">Western spadefoot toad</name>
    <dbReference type="NCBI Taxonomy" id="61616"/>
    <lineage>
        <taxon>Eukaryota</taxon>
        <taxon>Metazoa</taxon>
        <taxon>Chordata</taxon>
        <taxon>Craniata</taxon>
        <taxon>Vertebrata</taxon>
        <taxon>Euteleostomi</taxon>
        <taxon>Amphibia</taxon>
        <taxon>Batrachia</taxon>
        <taxon>Anura</taxon>
        <taxon>Pelobatoidea</taxon>
        <taxon>Pelobatidae</taxon>
        <taxon>Pelobates</taxon>
    </lineage>
</organism>
<name>A0AAD1SKR0_PELCU</name>
<gene>
    <name evidence="2" type="ORF">PECUL_23A032774</name>
</gene>
<protein>
    <submittedName>
        <fullName evidence="2">Uncharacterized protein</fullName>
    </submittedName>
</protein>
<dbReference type="EMBL" id="OW240917">
    <property type="protein sequence ID" value="CAH2303348.1"/>
    <property type="molecule type" value="Genomic_DNA"/>
</dbReference>
<dbReference type="Proteomes" id="UP001295444">
    <property type="component" value="Chromosome 06"/>
</dbReference>
<dbReference type="AlphaFoldDB" id="A0AAD1SKR0"/>
<feature type="compositionally biased region" description="Polar residues" evidence="1">
    <location>
        <begin position="1"/>
        <end position="17"/>
    </location>
</feature>
<keyword evidence="3" id="KW-1185">Reference proteome</keyword>
<evidence type="ECO:0000313" key="2">
    <source>
        <dbReference type="EMBL" id="CAH2303348.1"/>
    </source>
</evidence>
<evidence type="ECO:0000256" key="1">
    <source>
        <dbReference type="SAM" id="MobiDB-lite"/>
    </source>
</evidence>
<proteinExistence type="predicted"/>
<sequence length="102" mass="10789">MSDTTTLALQSMASQSPDHYGPCSVTLASLEAIFERFWARLKDSLAATGGDSDQKSPLRTKLPQGCNIQSLLACLSLPPPTPPVHKNRGPPAGITRGIMAVT</sequence>
<feature type="region of interest" description="Disordered" evidence="1">
    <location>
        <begin position="79"/>
        <end position="102"/>
    </location>
</feature>
<reference evidence="2" key="1">
    <citation type="submission" date="2022-03" db="EMBL/GenBank/DDBJ databases">
        <authorList>
            <person name="Alioto T."/>
            <person name="Alioto T."/>
            <person name="Gomez Garrido J."/>
        </authorList>
    </citation>
    <scope>NUCLEOTIDE SEQUENCE</scope>
</reference>